<dbReference type="Pfam" id="PF13175">
    <property type="entry name" value="AAA_15"/>
    <property type="match status" value="1"/>
</dbReference>
<evidence type="ECO:0000259" key="2">
    <source>
        <dbReference type="Pfam" id="PF13175"/>
    </source>
</evidence>
<dbReference type="Gene3D" id="3.40.50.300">
    <property type="entry name" value="P-loop containing nucleotide triphosphate hydrolases"/>
    <property type="match status" value="1"/>
</dbReference>
<feature type="domain" description="Endonuclease GajA/Old nuclease/RecF-like AAA" evidence="2">
    <location>
        <begin position="1"/>
        <end position="64"/>
    </location>
</feature>
<proteinExistence type="predicted"/>
<dbReference type="Pfam" id="PF12476">
    <property type="entry name" value="DUF3696"/>
    <property type="match status" value="1"/>
</dbReference>
<dbReference type="PIRSF" id="PIRSF034888">
    <property type="entry name" value="P-loop_UCP034888"/>
    <property type="match status" value="1"/>
</dbReference>
<sequence length="471" mass="53905">MLKQLRIQNFKCWKDTGAIRMARITLFFGVNSSGKSSIGQFLMMLKQTVESPDRKTVFYPGGKSSAVRLGSYQEMVFHRDPINKIIFDYQWSLPETLKFRDSVNRQEFSGDSLVFHAEVGLGDKEDKNQHTLMVHRLNYDLLQMDEIKLSICMERQSDNTKCKYKVDATNFMLKRNPGRVWYPGAPVRFYGFPDEVVAYYQNADFVQNLNLLHEKLFSTLCYLGPLRTKAERLYIWSGTNPESVGYDGENTIAAILAARNRKISLGYKRPAKPFEEIIALKLREMGLIEELKVNPISEQRQEYEVKIRTRGSSDWVDLPDVGFGISQVLPVIVQCFYAPAGSIIIVEQPEIHLHPSAQSALADVMIDAINAREDGKDRNIQLIIETHSEHFLRRIQRRIAEDVVSQGKVSAYFANITKTPATLDPLQIDIFGNIQNWPENFFGDEMGDITEQAKASIKKRMQKDEKPEASE</sequence>
<dbReference type="Pfam" id="PF13304">
    <property type="entry name" value="AAA_21"/>
    <property type="match status" value="1"/>
</dbReference>
<organism evidence="4">
    <name type="scientific">Desulfatirhabdium butyrativorans</name>
    <dbReference type="NCBI Taxonomy" id="340467"/>
    <lineage>
        <taxon>Bacteria</taxon>
        <taxon>Pseudomonadati</taxon>
        <taxon>Thermodesulfobacteriota</taxon>
        <taxon>Desulfobacteria</taxon>
        <taxon>Desulfobacterales</taxon>
        <taxon>Desulfatirhabdiaceae</taxon>
        <taxon>Desulfatirhabdium</taxon>
    </lineage>
</organism>
<reference evidence="4" key="1">
    <citation type="journal article" date="2020" name="mSystems">
        <title>Genome- and Community-Level Interaction Insights into Carbon Utilization and Element Cycling Functions of Hydrothermarchaeota in Hydrothermal Sediment.</title>
        <authorList>
            <person name="Zhou Z."/>
            <person name="Liu Y."/>
            <person name="Xu W."/>
            <person name="Pan J."/>
            <person name="Luo Z.H."/>
            <person name="Li M."/>
        </authorList>
    </citation>
    <scope>NUCLEOTIDE SEQUENCE [LARGE SCALE GENOMIC DNA]</scope>
    <source>
        <strain evidence="4">SpSt-477</strain>
    </source>
</reference>
<dbReference type="InterPro" id="IPR041685">
    <property type="entry name" value="AAA_GajA/Old/RecF-like"/>
</dbReference>
<dbReference type="InterPro" id="IPR022532">
    <property type="entry name" value="DUF3696"/>
</dbReference>
<dbReference type="InterPro" id="IPR003959">
    <property type="entry name" value="ATPase_AAA_core"/>
</dbReference>
<dbReference type="GO" id="GO:0016887">
    <property type="term" value="F:ATP hydrolysis activity"/>
    <property type="evidence" value="ECO:0007669"/>
    <property type="project" value="InterPro"/>
</dbReference>
<dbReference type="InterPro" id="IPR027417">
    <property type="entry name" value="P-loop_NTPase"/>
</dbReference>
<name>A0A7C4RT59_9BACT</name>
<dbReference type="InterPro" id="IPR051396">
    <property type="entry name" value="Bact_Antivir_Def_Nuclease"/>
</dbReference>
<dbReference type="AlphaFoldDB" id="A0A7C4RT59"/>
<evidence type="ECO:0000259" key="1">
    <source>
        <dbReference type="Pfam" id="PF12476"/>
    </source>
</evidence>
<dbReference type="InterPro" id="IPR014592">
    <property type="entry name" value="P-loop_UCP034888"/>
</dbReference>
<dbReference type="PANTHER" id="PTHR43581">
    <property type="entry name" value="ATP/GTP PHOSPHATASE"/>
    <property type="match status" value="1"/>
</dbReference>
<feature type="domain" description="ATPase AAA-type core" evidence="3">
    <location>
        <begin position="290"/>
        <end position="392"/>
    </location>
</feature>
<accession>A0A7C4RT59</accession>
<dbReference type="GO" id="GO:0005524">
    <property type="term" value="F:ATP binding"/>
    <property type="evidence" value="ECO:0007669"/>
    <property type="project" value="InterPro"/>
</dbReference>
<dbReference type="SUPFAM" id="SSF52540">
    <property type="entry name" value="P-loop containing nucleoside triphosphate hydrolases"/>
    <property type="match status" value="1"/>
</dbReference>
<dbReference type="PANTHER" id="PTHR43581:SF2">
    <property type="entry name" value="EXCINUCLEASE ATPASE SUBUNIT"/>
    <property type="match status" value="1"/>
</dbReference>
<comment type="caution">
    <text evidence="4">The sequence shown here is derived from an EMBL/GenBank/DDBJ whole genome shotgun (WGS) entry which is preliminary data.</text>
</comment>
<protein>
    <submittedName>
        <fullName evidence="4">DUF3696 domain-containing protein</fullName>
    </submittedName>
</protein>
<evidence type="ECO:0000259" key="3">
    <source>
        <dbReference type="Pfam" id="PF13304"/>
    </source>
</evidence>
<gene>
    <name evidence="4" type="ORF">ENS29_11590</name>
</gene>
<dbReference type="EMBL" id="DSUH01000267">
    <property type="protein sequence ID" value="HGU33487.1"/>
    <property type="molecule type" value="Genomic_DNA"/>
</dbReference>
<evidence type="ECO:0000313" key="4">
    <source>
        <dbReference type="EMBL" id="HGU33487.1"/>
    </source>
</evidence>
<feature type="domain" description="DUF3696" evidence="1">
    <location>
        <begin position="408"/>
        <end position="452"/>
    </location>
</feature>